<evidence type="ECO:0000256" key="1">
    <source>
        <dbReference type="ARBA" id="ARBA00008007"/>
    </source>
</evidence>
<dbReference type="Proteomes" id="UP000280008">
    <property type="component" value="Unassembled WGS sequence"/>
</dbReference>
<dbReference type="EMBL" id="RBKS01000001">
    <property type="protein sequence ID" value="RKR73276.1"/>
    <property type="molecule type" value="Genomic_DNA"/>
</dbReference>
<organism evidence="3 4">
    <name type="scientific">Frondihabitans australicus</name>
    <dbReference type="NCBI Taxonomy" id="386892"/>
    <lineage>
        <taxon>Bacteria</taxon>
        <taxon>Bacillati</taxon>
        <taxon>Actinomycetota</taxon>
        <taxon>Actinomycetes</taxon>
        <taxon>Micrococcales</taxon>
        <taxon>Microbacteriaceae</taxon>
        <taxon>Frondihabitans</taxon>
    </lineage>
</organism>
<dbReference type="PANTHER" id="PTHR47505:SF1">
    <property type="entry name" value="DNA UTILIZATION PROTEIN YHGH"/>
    <property type="match status" value="1"/>
</dbReference>
<proteinExistence type="inferred from homology"/>
<dbReference type="RefSeq" id="WP_121368159.1">
    <property type="nucleotide sequence ID" value="NZ_RBKS01000001.1"/>
</dbReference>
<dbReference type="SUPFAM" id="SSF53271">
    <property type="entry name" value="PRTase-like"/>
    <property type="match status" value="1"/>
</dbReference>
<dbReference type="Gene3D" id="3.40.50.2020">
    <property type="match status" value="1"/>
</dbReference>
<feature type="domain" description="Phosphoribosyltransferase" evidence="2">
    <location>
        <begin position="152"/>
        <end position="208"/>
    </location>
</feature>
<keyword evidence="4" id="KW-1185">Reference proteome</keyword>
<evidence type="ECO:0000259" key="2">
    <source>
        <dbReference type="Pfam" id="PF00156"/>
    </source>
</evidence>
<comment type="similarity">
    <text evidence="1">Belongs to the ComF/GntX family.</text>
</comment>
<keyword evidence="3" id="KW-0328">Glycosyltransferase</keyword>
<evidence type="ECO:0000313" key="3">
    <source>
        <dbReference type="EMBL" id="RKR73276.1"/>
    </source>
</evidence>
<name>A0A495IE46_9MICO</name>
<accession>A0A495IE46</accession>
<dbReference type="GO" id="GO:0016757">
    <property type="term" value="F:glycosyltransferase activity"/>
    <property type="evidence" value="ECO:0007669"/>
    <property type="project" value="UniProtKB-KW"/>
</dbReference>
<comment type="caution">
    <text evidence="3">The sequence shown here is derived from an EMBL/GenBank/DDBJ whole genome shotgun (WGS) entry which is preliminary data.</text>
</comment>
<sequence>MSRLDLVLPALRGALSLVSPCDCAGCGLGDRELCEDCARRLCPRVAEGALPDGTPLRTALVYDGVVRDVLIAYKEQGRLRLGRRFGPALAAALDAWPGVPLLLVPSSAAGRRRRGYEPVELIARAAARPFCRPGLRLRRATGVQKGRTRAERALARHGSMRASRRLSGITVVVVDDVSTTGATLAEAVRAARAAGAEVVGACAVAAVPLAVRRSAAPATAALASSLNVDGQSGE</sequence>
<dbReference type="InterPro" id="IPR029057">
    <property type="entry name" value="PRTase-like"/>
</dbReference>
<protein>
    <submittedName>
        <fullName evidence="3">Putative amidophosphoribosyltransferase</fullName>
    </submittedName>
</protein>
<dbReference type="OrthoDB" id="5242900at2"/>
<evidence type="ECO:0000313" key="4">
    <source>
        <dbReference type="Proteomes" id="UP000280008"/>
    </source>
</evidence>
<gene>
    <name evidence="3" type="ORF">C8E83_0366</name>
</gene>
<dbReference type="InterPro" id="IPR000836">
    <property type="entry name" value="PRTase_dom"/>
</dbReference>
<keyword evidence="3" id="KW-0808">Transferase</keyword>
<reference evidence="3 4" key="1">
    <citation type="submission" date="2018-10" db="EMBL/GenBank/DDBJ databases">
        <title>Sequencing the genomes of 1000 actinobacteria strains.</title>
        <authorList>
            <person name="Klenk H.-P."/>
        </authorList>
    </citation>
    <scope>NUCLEOTIDE SEQUENCE [LARGE SCALE GENOMIC DNA]</scope>
    <source>
        <strain evidence="3 4">DSM 17894</strain>
    </source>
</reference>
<dbReference type="InterPro" id="IPR051910">
    <property type="entry name" value="ComF/GntX_DNA_util-trans"/>
</dbReference>
<dbReference type="Pfam" id="PF00156">
    <property type="entry name" value="Pribosyltran"/>
    <property type="match status" value="1"/>
</dbReference>
<dbReference type="PANTHER" id="PTHR47505">
    <property type="entry name" value="DNA UTILIZATION PROTEIN YHGH"/>
    <property type="match status" value="1"/>
</dbReference>
<dbReference type="AlphaFoldDB" id="A0A495IE46"/>